<dbReference type="SUPFAM" id="SSF55729">
    <property type="entry name" value="Acyl-CoA N-acyltransferases (Nat)"/>
    <property type="match status" value="1"/>
</dbReference>
<dbReference type="PANTHER" id="PTHR43792:SF9">
    <property type="entry name" value="RIBOSOMAL-PROTEIN-ALANINE ACETYLTRANSFERASE"/>
    <property type="match status" value="1"/>
</dbReference>
<sequence length="185" mass="21838">MLKYSDTSYETERLRIRPLKVEDYLTWLTGFNNRLPSRHRHDEGNRDMSECSMEWYVSLIQKHQELALNDKVYAYGLFLKADGSHVGMIDFMTLVRSEFQWGCIGYTIHNQYWRNGYGREAVLKALDIASSDLNFHRIEAHINVDNEASIRLVQSAGLEYECTRKGFIFEFGEWTDNLIYYKNLI</sequence>
<comment type="caution">
    <text evidence="2">The sequence shown here is derived from an EMBL/GenBank/DDBJ whole genome shotgun (WGS) entry which is preliminary data.</text>
</comment>
<evidence type="ECO:0000313" key="2">
    <source>
        <dbReference type="EMBL" id="MEC0241102.1"/>
    </source>
</evidence>
<dbReference type="Proteomes" id="UP001344632">
    <property type="component" value="Unassembled WGS sequence"/>
</dbReference>
<dbReference type="PROSITE" id="PS51186">
    <property type="entry name" value="GNAT"/>
    <property type="match status" value="1"/>
</dbReference>
<keyword evidence="3" id="KW-1185">Reference proteome</keyword>
<organism evidence="2 3">
    <name type="scientific">Paenibacillus dokdonensis</name>
    <dbReference type="NCBI Taxonomy" id="2567944"/>
    <lineage>
        <taxon>Bacteria</taxon>
        <taxon>Bacillati</taxon>
        <taxon>Bacillota</taxon>
        <taxon>Bacilli</taxon>
        <taxon>Bacillales</taxon>
        <taxon>Paenibacillaceae</taxon>
        <taxon>Paenibacillus</taxon>
    </lineage>
</organism>
<dbReference type="InterPro" id="IPR000182">
    <property type="entry name" value="GNAT_dom"/>
</dbReference>
<dbReference type="Pfam" id="PF13302">
    <property type="entry name" value="Acetyltransf_3"/>
    <property type="match status" value="1"/>
</dbReference>
<dbReference type="EMBL" id="JARLKZ010000008">
    <property type="protein sequence ID" value="MEC0241102.1"/>
    <property type="molecule type" value="Genomic_DNA"/>
</dbReference>
<protein>
    <submittedName>
        <fullName evidence="2">GNAT family N-acetyltransferase</fullName>
    </submittedName>
</protein>
<dbReference type="InterPro" id="IPR051531">
    <property type="entry name" value="N-acetyltransferase"/>
</dbReference>
<dbReference type="InterPro" id="IPR016181">
    <property type="entry name" value="Acyl_CoA_acyltransferase"/>
</dbReference>
<name>A0ABU6GSG5_9BACL</name>
<reference evidence="2 3" key="1">
    <citation type="submission" date="2023-03" db="EMBL/GenBank/DDBJ databases">
        <title>Bacillus Genome Sequencing.</title>
        <authorList>
            <person name="Dunlap C."/>
        </authorList>
    </citation>
    <scope>NUCLEOTIDE SEQUENCE [LARGE SCALE GENOMIC DNA]</scope>
    <source>
        <strain evidence="2 3">BD-525</strain>
    </source>
</reference>
<accession>A0ABU6GSG5</accession>
<gene>
    <name evidence="2" type="ORF">P4H66_14720</name>
</gene>
<dbReference type="Gene3D" id="3.40.630.30">
    <property type="match status" value="1"/>
</dbReference>
<evidence type="ECO:0000313" key="3">
    <source>
        <dbReference type="Proteomes" id="UP001344632"/>
    </source>
</evidence>
<evidence type="ECO:0000259" key="1">
    <source>
        <dbReference type="PROSITE" id="PS51186"/>
    </source>
</evidence>
<proteinExistence type="predicted"/>
<feature type="domain" description="N-acetyltransferase" evidence="1">
    <location>
        <begin position="14"/>
        <end position="185"/>
    </location>
</feature>
<dbReference type="PANTHER" id="PTHR43792">
    <property type="entry name" value="GNAT FAMILY, PUTATIVE (AFU_ORTHOLOGUE AFUA_3G00765)-RELATED-RELATED"/>
    <property type="match status" value="1"/>
</dbReference>